<reference evidence="2 3" key="1">
    <citation type="journal article" date="2014" name="Nat. Commun.">
        <title>Klebsormidium flaccidum genome reveals primary factors for plant terrestrial adaptation.</title>
        <authorList>
            <person name="Hori K."/>
            <person name="Maruyama F."/>
            <person name="Fujisawa T."/>
            <person name="Togashi T."/>
            <person name="Yamamoto N."/>
            <person name="Seo M."/>
            <person name="Sato S."/>
            <person name="Yamada T."/>
            <person name="Mori H."/>
            <person name="Tajima N."/>
            <person name="Moriyama T."/>
            <person name="Ikeuchi M."/>
            <person name="Watanabe M."/>
            <person name="Wada H."/>
            <person name="Kobayashi K."/>
            <person name="Saito M."/>
            <person name="Masuda T."/>
            <person name="Sasaki-Sekimoto Y."/>
            <person name="Mashiguchi K."/>
            <person name="Awai K."/>
            <person name="Shimojima M."/>
            <person name="Masuda S."/>
            <person name="Iwai M."/>
            <person name="Nobusawa T."/>
            <person name="Narise T."/>
            <person name="Kondo S."/>
            <person name="Saito H."/>
            <person name="Sato R."/>
            <person name="Murakawa M."/>
            <person name="Ihara Y."/>
            <person name="Oshima-Yamada Y."/>
            <person name="Ohtaka K."/>
            <person name="Satoh M."/>
            <person name="Sonobe K."/>
            <person name="Ishii M."/>
            <person name="Ohtani R."/>
            <person name="Kanamori-Sato M."/>
            <person name="Honoki R."/>
            <person name="Miyazaki D."/>
            <person name="Mochizuki H."/>
            <person name="Umetsu J."/>
            <person name="Higashi K."/>
            <person name="Shibata D."/>
            <person name="Kamiya Y."/>
            <person name="Sato N."/>
            <person name="Nakamura Y."/>
            <person name="Tabata S."/>
            <person name="Ida S."/>
            <person name="Kurokawa K."/>
            <person name="Ohta H."/>
        </authorList>
    </citation>
    <scope>NUCLEOTIDE SEQUENCE [LARGE SCALE GENOMIC DNA]</scope>
    <source>
        <strain evidence="2 3">NIES-2285</strain>
    </source>
</reference>
<protein>
    <recommendedName>
        <fullName evidence="4">Flagellar associated protein</fullName>
    </recommendedName>
</protein>
<evidence type="ECO:0000313" key="3">
    <source>
        <dbReference type="Proteomes" id="UP000054558"/>
    </source>
</evidence>
<dbReference type="AlphaFoldDB" id="A0A1Y1HTZ9"/>
<dbReference type="STRING" id="105231.A0A1Y1HTZ9"/>
<evidence type="ECO:0000313" key="2">
    <source>
        <dbReference type="EMBL" id="GAQ82104.1"/>
    </source>
</evidence>
<proteinExistence type="predicted"/>
<feature type="region of interest" description="Disordered" evidence="1">
    <location>
        <begin position="153"/>
        <end position="172"/>
    </location>
</feature>
<accession>A0A1Y1HTZ9</accession>
<dbReference type="Proteomes" id="UP000054558">
    <property type="component" value="Unassembled WGS sequence"/>
</dbReference>
<name>A0A1Y1HTZ9_KLENI</name>
<evidence type="ECO:0000256" key="1">
    <source>
        <dbReference type="SAM" id="MobiDB-lite"/>
    </source>
</evidence>
<feature type="region of interest" description="Disordered" evidence="1">
    <location>
        <begin position="212"/>
        <end position="247"/>
    </location>
</feature>
<evidence type="ECO:0008006" key="4">
    <source>
        <dbReference type="Google" id="ProtNLM"/>
    </source>
</evidence>
<keyword evidence="3" id="KW-1185">Reference proteome</keyword>
<dbReference type="OMA" id="QSYLWHG"/>
<gene>
    <name evidence="2" type="ORF">KFL_001000260</name>
</gene>
<sequence length="247" mass="26653">MLQRSTLCKKATLEPMKVASSTSRKSIIRTATDAAEPCPPPCRLGVCIDNWQEEAALQQTFLETGSIRGAPGKFDGTTLQKATYTAEGKYGPGIVPSRIDKEPIHNGLHADQLFSHSRDPREASLVSLSQLTLGRPSVGDPRVSQLLWTGSKHVDSRVPNGPPTGTTAPRSAAYQEKLRKEATYDMYTSTAREATEATANLATDGACKRQLALPQSEGGQRPQIGRKASGEFVKSLEAPHRTVGLRT</sequence>
<organism evidence="2 3">
    <name type="scientific">Klebsormidium nitens</name>
    <name type="common">Green alga</name>
    <name type="synonym">Ulothrix nitens</name>
    <dbReference type="NCBI Taxonomy" id="105231"/>
    <lineage>
        <taxon>Eukaryota</taxon>
        <taxon>Viridiplantae</taxon>
        <taxon>Streptophyta</taxon>
        <taxon>Klebsormidiophyceae</taxon>
        <taxon>Klebsormidiales</taxon>
        <taxon>Klebsormidiaceae</taxon>
        <taxon>Klebsormidium</taxon>
    </lineage>
</organism>
<dbReference type="EMBL" id="DF237049">
    <property type="protein sequence ID" value="GAQ82104.1"/>
    <property type="molecule type" value="Genomic_DNA"/>
</dbReference>